<feature type="transmembrane region" description="Helical" evidence="10">
    <location>
        <begin position="353"/>
        <end position="375"/>
    </location>
</feature>
<feature type="transmembrane region" description="Helical" evidence="10">
    <location>
        <begin position="138"/>
        <end position="166"/>
    </location>
</feature>
<comment type="pathway">
    <text evidence="2">Glycolipid biosynthesis; glycosylphosphatidylinositol-anchor biosynthesis.</text>
</comment>
<reference evidence="11 12" key="1">
    <citation type="submission" date="2017-06" db="EMBL/GenBank/DDBJ databases">
        <authorList>
            <person name="Kim H.J."/>
            <person name="Triplett B.A."/>
        </authorList>
    </citation>
    <scope>NUCLEOTIDE SEQUENCE [LARGE SCALE GENOMIC DNA]</scope>
    <source>
        <strain evidence="11 12">DSM 14713</strain>
    </source>
</reference>
<dbReference type="OrthoDB" id="573863at2"/>
<comment type="subcellular location">
    <subcellularLocation>
        <location evidence="1">Endoplasmic reticulum membrane</location>
        <topology evidence="1">Multi-pass membrane protein</topology>
    </subcellularLocation>
</comment>
<dbReference type="AlphaFoldDB" id="A0A250ILC4"/>
<keyword evidence="6 10" id="KW-0812">Transmembrane</keyword>
<evidence type="ECO:0000256" key="10">
    <source>
        <dbReference type="SAM" id="Phobius"/>
    </source>
</evidence>
<gene>
    <name evidence="11" type="ORF">MEBOL_005465</name>
</gene>
<evidence type="ECO:0000256" key="9">
    <source>
        <dbReference type="ARBA" id="ARBA00023136"/>
    </source>
</evidence>
<evidence type="ECO:0000256" key="7">
    <source>
        <dbReference type="ARBA" id="ARBA00022824"/>
    </source>
</evidence>
<evidence type="ECO:0000256" key="2">
    <source>
        <dbReference type="ARBA" id="ARBA00004687"/>
    </source>
</evidence>
<evidence type="ECO:0000313" key="12">
    <source>
        <dbReference type="Proteomes" id="UP000217289"/>
    </source>
</evidence>
<keyword evidence="4" id="KW-0328">Glycosyltransferase</keyword>
<sequence length="376" mass="41930">MPRTPERVLALVILSALIVCAAAVGAGEWYFQHHKTPPGPEMGPGGYVLGGWFAYDSGWYADIVEHGYHYKPGQQSSVAFFPLYPLAVRAVRTLVPDVHWAGVLVTLLCGPLAVLLFRRWARTRVDEDTAFQASLLFALYPFTFFLYGVMYSDALFILMVVGAFLLLEKGRLGPAVLLGALATAARPVAPAVVVGLLVRRLEWKRERNERWTLVDLLPVLSALGFVSYMLYLQWRFQEPLAFVKVQAAWGQVPGWRSWLKLSWFKSVFSPESTPDFVLWICLHAALSLGALALVWPTFKKLGWGYGAFCAVMVGIPTVSTKDFMGMGRYLLSAFPLFLTLAWLLRERPRVRQGILAVSTVSLVLLSAAFGLDYYLS</sequence>
<dbReference type="Proteomes" id="UP000217289">
    <property type="component" value="Chromosome"/>
</dbReference>
<feature type="transmembrane region" description="Helical" evidence="10">
    <location>
        <begin position="210"/>
        <end position="231"/>
    </location>
</feature>
<dbReference type="UniPathway" id="UPA00196"/>
<name>A0A250ILC4_9BACT</name>
<keyword evidence="9 10" id="KW-0472">Membrane</keyword>
<dbReference type="KEGG" id="mbd:MEBOL_005465"/>
<dbReference type="GO" id="GO:0006506">
    <property type="term" value="P:GPI anchor biosynthetic process"/>
    <property type="evidence" value="ECO:0007669"/>
    <property type="project" value="UniProtKB-UniPathway"/>
</dbReference>
<feature type="transmembrane region" description="Helical" evidence="10">
    <location>
        <begin position="326"/>
        <end position="344"/>
    </location>
</feature>
<protein>
    <submittedName>
        <fullName evidence="11">Lipoprotein</fullName>
    </submittedName>
</protein>
<evidence type="ECO:0000313" key="11">
    <source>
        <dbReference type="EMBL" id="ATB31991.1"/>
    </source>
</evidence>
<keyword evidence="5" id="KW-0808">Transferase</keyword>
<evidence type="ECO:0000256" key="5">
    <source>
        <dbReference type="ARBA" id="ARBA00022679"/>
    </source>
</evidence>
<keyword evidence="7" id="KW-0256">Endoplasmic reticulum</keyword>
<keyword evidence="12" id="KW-1185">Reference proteome</keyword>
<feature type="transmembrane region" description="Helical" evidence="10">
    <location>
        <begin position="98"/>
        <end position="117"/>
    </location>
</feature>
<evidence type="ECO:0000256" key="3">
    <source>
        <dbReference type="ARBA" id="ARBA00022502"/>
    </source>
</evidence>
<feature type="transmembrane region" description="Helical" evidence="10">
    <location>
        <begin position="302"/>
        <end position="320"/>
    </location>
</feature>
<evidence type="ECO:0000256" key="6">
    <source>
        <dbReference type="ARBA" id="ARBA00022692"/>
    </source>
</evidence>
<dbReference type="EMBL" id="CP022163">
    <property type="protein sequence ID" value="ATB31991.1"/>
    <property type="molecule type" value="Genomic_DNA"/>
</dbReference>
<proteinExistence type="predicted"/>
<dbReference type="GO" id="GO:0016020">
    <property type="term" value="C:membrane"/>
    <property type="evidence" value="ECO:0007669"/>
    <property type="project" value="GOC"/>
</dbReference>
<dbReference type="PANTHER" id="PTHR12468:SF2">
    <property type="entry name" value="GPI MANNOSYLTRANSFERASE 2"/>
    <property type="match status" value="1"/>
</dbReference>
<evidence type="ECO:0000256" key="1">
    <source>
        <dbReference type="ARBA" id="ARBA00004477"/>
    </source>
</evidence>
<keyword evidence="11" id="KW-0449">Lipoprotein</keyword>
<feature type="transmembrane region" description="Helical" evidence="10">
    <location>
        <begin position="172"/>
        <end position="198"/>
    </location>
</feature>
<dbReference type="GO" id="GO:0031501">
    <property type="term" value="C:mannosyltransferase complex"/>
    <property type="evidence" value="ECO:0007669"/>
    <property type="project" value="TreeGrafter"/>
</dbReference>
<dbReference type="Pfam" id="PF04188">
    <property type="entry name" value="Mannosyl_trans2"/>
    <property type="match status" value="1"/>
</dbReference>
<keyword evidence="8 10" id="KW-1133">Transmembrane helix</keyword>
<evidence type="ECO:0000256" key="8">
    <source>
        <dbReference type="ARBA" id="ARBA00022989"/>
    </source>
</evidence>
<dbReference type="PANTHER" id="PTHR12468">
    <property type="entry name" value="GPI MANNOSYLTRANSFERASE 2"/>
    <property type="match status" value="1"/>
</dbReference>
<evidence type="ECO:0000256" key="4">
    <source>
        <dbReference type="ARBA" id="ARBA00022676"/>
    </source>
</evidence>
<accession>A0A250ILC4</accession>
<dbReference type="RefSeq" id="WP_095980245.1">
    <property type="nucleotide sequence ID" value="NZ_CP022163.1"/>
</dbReference>
<dbReference type="GO" id="GO:0000009">
    <property type="term" value="F:alpha-1,6-mannosyltransferase activity"/>
    <property type="evidence" value="ECO:0007669"/>
    <property type="project" value="InterPro"/>
</dbReference>
<keyword evidence="3" id="KW-0337">GPI-anchor biosynthesis</keyword>
<organism evidence="11 12">
    <name type="scientific">Melittangium boletus DSM 14713</name>
    <dbReference type="NCBI Taxonomy" id="1294270"/>
    <lineage>
        <taxon>Bacteria</taxon>
        <taxon>Pseudomonadati</taxon>
        <taxon>Myxococcota</taxon>
        <taxon>Myxococcia</taxon>
        <taxon>Myxococcales</taxon>
        <taxon>Cystobacterineae</taxon>
        <taxon>Archangiaceae</taxon>
        <taxon>Melittangium</taxon>
    </lineage>
</organism>
<dbReference type="InterPro" id="IPR007315">
    <property type="entry name" value="PIG-V/Gpi18"/>
</dbReference>
<dbReference type="GO" id="GO:0004376">
    <property type="term" value="F:GPI mannosyltransferase activity"/>
    <property type="evidence" value="ECO:0007669"/>
    <property type="project" value="InterPro"/>
</dbReference>
<feature type="transmembrane region" description="Helical" evidence="10">
    <location>
        <begin position="276"/>
        <end position="295"/>
    </location>
</feature>